<evidence type="ECO:0000256" key="2">
    <source>
        <dbReference type="ARBA" id="ARBA00004953"/>
    </source>
</evidence>
<evidence type="ECO:0000256" key="8">
    <source>
        <dbReference type="ARBA" id="ARBA00023136"/>
    </source>
</evidence>
<dbReference type="Proteomes" id="UP000462621">
    <property type="component" value="Unassembled WGS sequence"/>
</dbReference>
<keyword evidence="7 9" id="KW-1133">Transmembrane helix</keyword>
<keyword evidence="5" id="KW-0169">Cobalamin biosynthesis</keyword>
<evidence type="ECO:0000256" key="6">
    <source>
        <dbReference type="ARBA" id="ARBA00022692"/>
    </source>
</evidence>
<dbReference type="PANTHER" id="PTHR34308">
    <property type="entry name" value="COBALAMIN BIOSYNTHESIS PROTEIN CBIB"/>
    <property type="match status" value="1"/>
</dbReference>
<dbReference type="GO" id="GO:0048472">
    <property type="term" value="F:threonine-phosphate decarboxylase activity"/>
    <property type="evidence" value="ECO:0007669"/>
    <property type="project" value="InterPro"/>
</dbReference>
<keyword evidence="8 9" id="KW-0472">Membrane</keyword>
<reference evidence="10 11" key="1">
    <citation type="submission" date="2019-10" db="EMBL/GenBank/DDBJ databases">
        <title>Vibrio sp. nov. isolated from a shrimp pond.</title>
        <authorList>
            <person name="Gomez-Gil B."/>
            <person name="Enciso-Ibarra J."/>
            <person name="Enciso-Ibarra K."/>
            <person name="Bolan-Mejia C."/>
        </authorList>
    </citation>
    <scope>NUCLEOTIDE SEQUENCE [LARGE SCALE GENOMIC DNA]</scope>
    <source>
        <strain evidence="10 11">CAIM 722</strain>
    </source>
</reference>
<evidence type="ECO:0000256" key="1">
    <source>
        <dbReference type="ARBA" id="ARBA00004651"/>
    </source>
</evidence>
<dbReference type="NCBIfam" id="NF006476">
    <property type="entry name" value="PRK08878.1"/>
    <property type="match status" value="1"/>
</dbReference>
<organism evidence="10 11">
    <name type="scientific">Vibrio eleionomae</name>
    <dbReference type="NCBI Taxonomy" id="2653505"/>
    <lineage>
        <taxon>Bacteria</taxon>
        <taxon>Pseudomonadati</taxon>
        <taxon>Pseudomonadota</taxon>
        <taxon>Gammaproteobacteria</taxon>
        <taxon>Vibrionales</taxon>
        <taxon>Vibrionaceae</taxon>
        <taxon>Vibrio</taxon>
    </lineage>
</organism>
<dbReference type="Pfam" id="PF03186">
    <property type="entry name" value="CobD_Cbib"/>
    <property type="match status" value="1"/>
</dbReference>
<feature type="transmembrane region" description="Helical" evidence="9">
    <location>
        <begin position="160"/>
        <end position="181"/>
    </location>
</feature>
<dbReference type="EMBL" id="WEKT01000001">
    <property type="protein sequence ID" value="MZI91778.1"/>
    <property type="molecule type" value="Genomic_DNA"/>
</dbReference>
<evidence type="ECO:0000256" key="4">
    <source>
        <dbReference type="ARBA" id="ARBA00022475"/>
    </source>
</evidence>
<feature type="transmembrane region" description="Helical" evidence="9">
    <location>
        <begin position="59"/>
        <end position="81"/>
    </location>
</feature>
<dbReference type="UniPathway" id="UPA00148"/>
<dbReference type="AlphaFoldDB" id="A0A7X4RSW6"/>
<dbReference type="GO" id="GO:0005886">
    <property type="term" value="C:plasma membrane"/>
    <property type="evidence" value="ECO:0007669"/>
    <property type="project" value="UniProtKB-SubCell"/>
</dbReference>
<evidence type="ECO:0000313" key="11">
    <source>
        <dbReference type="Proteomes" id="UP000462621"/>
    </source>
</evidence>
<dbReference type="InterPro" id="IPR004485">
    <property type="entry name" value="Cobalamin_biosynth_CobD/CbiB"/>
</dbReference>
<comment type="pathway">
    <text evidence="2">Cofactor biosynthesis; adenosylcobalamin biosynthesis.</text>
</comment>
<feature type="transmembrane region" description="Helical" evidence="9">
    <location>
        <begin position="295"/>
        <end position="314"/>
    </location>
</feature>
<accession>A0A7X4RSW6</accession>
<dbReference type="RefSeq" id="WP_161153083.1">
    <property type="nucleotide sequence ID" value="NZ_WEKT01000001.1"/>
</dbReference>
<keyword evidence="4" id="KW-1003">Cell membrane</keyword>
<dbReference type="GO" id="GO:0009236">
    <property type="term" value="P:cobalamin biosynthetic process"/>
    <property type="evidence" value="ECO:0007669"/>
    <property type="project" value="UniProtKB-UniPathway"/>
</dbReference>
<comment type="subcellular location">
    <subcellularLocation>
        <location evidence="1">Cell membrane</location>
        <topology evidence="1">Multi-pass membrane protein</topology>
    </subcellularLocation>
</comment>
<comment type="caution">
    <text evidence="10">The sequence shown here is derived from an EMBL/GenBank/DDBJ whole genome shotgun (WGS) entry which is preliminary data.</text>
</comment>
<evidence type="ECO:0000256" key="9">
    <source>
        <dbReference type="SAM" id="Phobius"/>
    </source>
</evidence>
<evidence type="ECO:0000313" key="10">
    <source>
        <dbReference type="EMBL" id="MZI91778.1"/>
    </source>
</evidence>
<keyword evidence="6 9" id="KW-0812">Transmembrane</keyword>
<evidence type="ECO:0000256" key="7">
    <source>
        <dbReference type="ARBA" id="ARBA00022989"/>
    </source>
</evidence>
<sequence length="317" mass="35269">MDEFFHSVYTNGALLALWGALLFHLIIPIPHSAHPVTLWHKFAELLADKVNRNNTYQQSYISGTLAWLFMLLPTLAVLIALKMLVWQPALFELALLLLAIDWRTQEGLTKHISLALAEQDKVAARDKLSVYVNRDTSRLSALGLGKATAETLIMGFGRNVIAVLFWYGIFGGIGALTYRLLAELARAWSPTRDNYSPFGLPVVRVVAVLDVIPLRLFSLLLLVGKQSGYVWQKMREQAPTWPLPGPAWLLCVVSNKLQLALGGPAIYGKKKAVRSKIGGRIAPAALHLSQIQSLLAWRSFIWILLESLLMLAIYHGV</sequence>
<keyword evidence="11" id="KW-1185">Reference proteome</keyword>
<comment type="similarity">
    <text evidence="3">Belongs to the CobD/CbiB family.</text>
</comment>
<name>A0A7X4RSW6_9VIBR</name>
<dbReference type="PANTHER" id="PTHR34308:SF1">
    <property type="entry name" value="COBALAMIN BIOSYNTHESIS PROTEIN CBIB"/>
    <property type="match status" value="1"/>
</dbReference>
<proteinExistence type="inferred from homology"/>
<protein>
    <submittedName>
        <fullName evidence="10">Cobalamin biosynthesis family protein</fullName>
    </submittedName>
</protein>
<gene>
    <name evidence="10" type="ORF">F9817_00965</name>
</gene>
<evidence type="ECO:0000256" key="5">
    <source>
        <dbReference type="ARBA" id="ARBA00022573"/>
    </source>
</evidence>
<feature type="transmembrane region" description="Helical" evidence="9">
    <location>
        <begin position="201"/>
        <end position="224"/>
    </location>
</feature>
<evidence type="ECO:0000256" key="3">
    <source>
        <dbReference type="ARBA" id="ARBA00006263"/>
    </source>
</evidence>